<dbReference type="Gene3D" id="3.90.550.10">
    <property type="entry name" value="Spore Coat Polysaccharide Biosynthesis Protein SpsA, Chain A"/>
    <property type="match status" value="1"/>
</dbReference>
<organism evidence="6 7">
    <name type="scientific">Alkalimonas delamerensis</name>
    <dbReference type="NCBI Taxonomy" id="265981"/>
    <lineage>
        <taxon>Bacteria</taxon>
        <taxon>Pseudomonadati</taxon>
        <taxon>Pseudomonadota</taxon>
        <taxon>Gammaproteobacteria</taxon>
        <taxon>Alkalimonas</taxon>
    </lineage>
</organism>
<name>A0ABT9GME0_9GAMM</name>
<feature type="transmembrane region" description="Helical" evidence="4">
    <location>
        <begin position="257"/>
        <end position="276"/>
    </location>
</feature>
<dbReference type="CDD" id="cd00761">
    <property type="entry name" value="Glyco_tranf_GTA_type"/>
    <property type="match status" value="1"/>
</dbReference>
<dbReference type="EMBL" id="JAUZVY010000001">
    <property type="protein sequence ID" value="MDP4528143.1"/>
    <property type="molecule type" value="Genomic_DNA"/>
</dbReference>
<protein>
    <submittedName>
        <fullName evidence="6">Glycosyltransferase</fullName>
        <ecNumber evidence="6">2.4.-.-</ecNumber>
    </submittedName>
</protein>
<evidence type="ECO:0000259" key="5">
    <source>
        <dbReference type="Pfam" id="PF00535"/>
    </source>
</evidence>
<evidence type="ECO:0000256" key="2">
    <source>
        <dbReference type="ARBA" id="ARBA00022676"/>
    </source>
</evidence>
<evidence type="ECO:0000313" key="6">
    <source>
        <dbReference type="EMBL" id="MDP4528143.1"/>
    </source>
</evidence>
<dbReference type="InterPro" id="IPR001173">
    <property type="entry name" value="Glyco_trans_2-like"/>
</dbReference>
<dbReference type="InterPro" id="IPR029044">
    <property type="entry name" value="Nucleotide-diphossugar_trans"/>
</dbReference>
<evidence type="ECO:0000313" key="7">
    <source>
        <dbReference type="Proteomes" id="UP001236258"/>
    </source>
</evidence>
<dbReference type="Proteomes" id="UP001236258">
    <property type="component" value="Unassembled WGS sequence"/>
</dbReference>
<keyword evidence="4" id="KW-0812">Transmembrane</keyword>
<gene>
    <name evidence="6" type="ORF">Q3O59_03745</name>
</gene>
<feature type="domain" description="Glycosyltransferase 2-like" evidence="5">
    <location>
        <begin position="8"/>
        <end position="128"/>
    </location>
</feature>
<evidence type="ECO:0000256" key="4">
    <source>
        <dbReference type="SAM" id="Phobius"/>
    </source>
</evidence>
<dbReference type="PANTHER" id="PTHR43179">
    <property type="entry name" value="RHAMNOSYLTRANSFERASE WBBL"/>
    <property type="match status" value="1"/>
</dbReference>
<dbReference type="PANTHER" id="PTHR43179:SF12">
    <property type="entry name" value="GALACTOFURANOSYLTRANSFERASE GLFT2"/>
    <property type="match status" value="1"/>
</dbReference>
<keyword evidence="4" id="KW-1133">Transmembrane helix</keyword>
<feature type="transmembrane region" description="Helical" evidence="4">
    <location>
        <begin position="233"/>
        <end position="251"/>
    </location>
</feature>
<dbReference type="EC" id="2.4.-.-" evidence="6"/>
<sequence>MTEGQVDFVIPHMGRPEMLVATLESIFAQQQAQCIGLVVVVTKNSEPLALPEHPKLRVLYRPDAGSISEQRNLGAAEGQSPWLAFLDADIQLAPDWLGVCLELLQAKPERVVVSAMQQAGTDPSKVELLRTALSNAALDCAVQFLPGRNLLLSRQHHLAVGGFPQHLQTCEDYYYTDQLSALGELFYTSATSYVHLGEDQSLQQTFQKEIWRSEYNLTSLRGRKVPLREWPSILLPFWILLALFGAVASAFKPVLLAPALLLLFLPVLLYSLRLYGLPQNQVGLRYLLLFYTVYFAARAIGTLAGVRFFLMRKDAA</sequence>
<keyword evidence="7" id="KW-1185">Reference proteome</keyword>
<keyword evidence="2 6" id="KW-0328">Glycosyltransferase</keyword>
<comment type="caution">
    <text evidence="6">The sequence shown here is derived from an EMBL/GenBank/DDBJ whole genome shotgun (WGS) entry which is preliminary data.</text>
</comment>
<comment type="similarity">
    <text evidence="1">Belongs to the glycosyltransferase 2 family.</text>
</comment>
<keyword evidence="4" id="KW-0472">Membrane</keyword>
<keyword evidence="3 6" id="KW-0808">Transferase</keyword>
<evidence type="ECO:0000256" key="3">
    <source>
        <dbReference type="ARBA" id="ARBA00022679"/>
    </source>
</evidence>
<dbReference type="SUPFAM" id="SSF53448">
    <property type="entry name" value="Nucleotide-diphospho-sugar transferases"/>
    <property type="match status" value="1"/>
</dbReference>
<evidence type="ECO:0000256" key="1">
    <source>
        <dbReference type="ARBA" id="ARBA00006739"/>
    </source>
</evidence>
<accession>A0ABT9GME0</accession>
<dbReference type="RefSeq" id="WP_305944295.1">
    <property type="nucleotide sequence ID" value="NZ_JAUZVY010000001.1"/>
</dbReference>
<dbReference type="GO" id="GO:0016757">
    <property type="term" value="F:glycosyltransferase activity"/>
    <property type="evidence" value="ECO:0007669"/>
    <property type="project" value="UniProtKB-KW"/>
</dbReference>
<feature type="transmembrane region" description="Helical" evidence="4">
    <location>
        <begin position="288"/>
        <end position="310"/>
    </location>
</feature>
<dbReference type="Pfam" id="PF00535">
    <property type="entry name" value="Glycos_transf_2"/>
    <property type="match status" value="1"/>
</dbReference>
<reference evidence="6 7" key="1">
    <citation type="submission" date="2023-08" db="EMBL/GenBank/DDBJ databases">
        <authorList>
            <person name="Joshi A."/>
            <person name="Thite S."/>
        </authorList>
    </citation>
    <scope>NUCLEOTIDE SEQUENCE [LARGE SCALE GENOMIC DNA]</scope>
    <source>
        <strain evidence="6 7">1E1</strain>
    </source>
</reference>
<proteinExistence type="inferred from homology"/>